<proteinExistence type="predicted"/>
<dbReference type="EMBL" id="CADEAL010003557">
    <property type="protein sequence ID" value="CAB1445107.1"/>
    <property type="molecule type" value="Genomic_DNA"/>
</dbReference>
<sequence>MELCNSRHDPKPLKQLRHRPNEPRSFQKQGHMSEKEKCSWKNNELGQKGRFRIKPLNLEPCLRNQPDAGDRNPKSPLDVSLSSKLKRHLLEKMSLALLVQGLFRTFVGRSKFRLKKPLELNASTCFLPPSVRLALSTRLPGEAWPPTLLAEPGPFASLARSQTLQAGM</sequence>
<reference evidence="2" key="1">
    <citation type="submission" date="2020-03" db="EMBL/GenBank/DDBJ databases">
        <authorList>
            <person name="Weist P."/>
        </authorList>
    </citation>
    <scope>NUCLEOTIDE SEQUENCE</scope>
</reference>
<evidence type="ECO:0000313" key="2">
    <source>
        <dbReference type="EMBL" id="CAB1445107.1"/>
    </source>
</evidence>
<dbReference type="AlphaFoldDB" id="A0A9N7Z145"/>
<keyword evidence="3" id="KW-1185">Reference proteome</keyword>
<protein>
    <submittedName>
        <fullName evidence="2">Uncharacterized protein</fullName>
    </submittedName>
</protein>
<evidence type="ECO:0000256" key="1">
    <source>
        <dbReference type="SAM" id="MobiDB-lite"/>
    </source>
</evidence>
<comment type="caution">
    <text evidence="2">The sequence shown here is derived from an EMBL/GenBank/DDBJ whole genome shotgun (WGS) entry which is preliminary data.</text>
</comment>
<gene>
    <name evidence="2" type="ORF">PLEPLA_LOCUS32838</name>
</gene>
<evidence type="ECO:0000313" key="3">
    <source>
        <dbReference type="Proteomes" id="UP001153269"/>
    </source>
</evidence>
<name>A0A9N7Z145_PLEPL</name>
<dbReference type="Proteomes" id="UP001153269">
    <property type="component" value="Unassembled WGS sequence"/>
</dbReference>
<feature type="region of interest" description="Disordered" evidence="1">
    <location>
        <begin position="1"/>
        <end position="43"/>
    </location>
</feature>
<feature type="compositionally biased region" description="Basic and acidic residues" evidence="1">
    <location>
        <begin position="1"/>
        <end position="12"/>
    </location>
</feature>
<organism evidence="2 3">
    <name type="scientific">Pleuronectes platessa</name>
    <name type="common">European plaice</name>
    <dbReference type="NCBI Taxonomy" id="8262"/>
    <lineage>
        <taxon>Eukaryota</taxon>
        <taxon>Metazoa</taxon>
        <taxon>Chordata</taxon>
        <taxon>Craniata</taxon>
        <taxon>Vertebrata</taxon>
        <taxon>Euteleostomi</taxon>
        <taxon>Actinopterygii</taxon>
        <taxon>Neopterygii</taxon>
        <taxon>Teleostei</taxon>
        <taxon>Neoteleostei</taxon>
        <taxon>Acanthomorphata</taxon>
        <taxon>Carangaria</taxon>
        <taxon>Pleuronectiformes</taxon>
        <taxon>Pleuronectoidei</taxon>
        <taxon>Pleuronectidae</taxon>
        <taxon>Pleuronectes</taxon>
    </lineage>
</organism>
<accession>A0A9N7Z145</accession>